<dbReference type="PIRSF" id="PIRSF029218">
    <property type="entry name" value="ParE"/>
    <property type="match status" value="1"/>
</dbReference>
<dbReference type="InterPro" id="IPR007712">
    <property type="entry name" value="RelE/ParE_toxin"/>
</dbReference>
<dbReference type="Pfam" id="PF05016">
    <property type="entry name" value="ParE_toxin"/>
    <property type="match status" value="1"/>
</dbReference>
<organism evidence="4 5">
    <name type="scientific">Cruoricaptor ignavus</name>
    <dbReference type="NCBI Taxonomy" id="1118202"/>
    <lineage>
        <taxon>Bacteria</taxon>
        <taxon>Pseudomonadati</taxon>
        <taxon>Bacteroidota</taxon>
        <taxon>Flavobacteriia</taxon>
        <taxon>Flavobacteriales</taxon>
        <taxon>Weeksellaceae</taxon>
        <taxon>Cruoricaptor</taxon>
    </lineage>
</organism>
<dbReference type="RefSeq" id="WP_073179885.1">
    <property type="nucleotide sequence ID" value="NZ_FQYI01000007.1"/>
</dbReference>
<keyword evidence="5" id="KW-1185">Reference proteome</keyword>
<dbReference type="STRING" id="1118202.SAMN05443429_10713"/>
<evidence type="ECO:0000313" key="5">
    <source>
        <dbReference type="Proteomes" id="UP000184335"/>
    </source>
</evidence>
<evidence type="ECO:0000256" key="3">
    <source>
        <dbReference type="PIRNR" id="PIRNR029218"/>
    </source>
</evidence>
<evidence type="ECO:0000256" key="2">
    <source>
        <dbReference type="ARBA" id="ARBA00022649"/>
    </source>
</evidence>
<evidence type="ECO:0000313" key="4">
    <source>
        <dbReference type="EMBL" id="SHI97081.1"/>
    </source>
</evidence>
<evidence type="ECO:0000256" key="1">
    <source>
        <dbReference type="ARBA" id="ARBA00006226"/>
    </source>
</evidence>
<dbReference type="SUPFAM" id="SSF143011">
    <property type="entry name" value="RelE-like"/>
    <property type="match status" value="1"/>
</dbReference>
<dbReference type="EMBL" id="FQYI01000007">
    <property type="protein sequence ID" value="SHI97081.1"/>
    <property type="molecule type" value="Genomic_DNA"/>
</dbReference>
<dbReference type="AlphaFoldDB" id="A0A1M6FH70"/>
<dbReference type="InterPro" id="IPR051803">
    <property type="entry name" value="TA_system_RelE-like_toxin"/>
</dbReference>
<dbReference type="InterPro" id="IPR028344">
    <property type="entry name" value="ParE1/4"/>
</dbReference>
<accession>A0A1M6FH70</accession>
<protein>
    <recommendedName>
        <fullName evidence="3">Toxin</fullName>
    </recommendedName>
</protein>
<dbReference type="OrthoDB" id="7173315at2"/>
<keyword evidence="2" id="KW-1277">Toxin-antitoxin system</keyword>
<gene>
    <name evidence="4" type="ORF">SAMN05443429_10713</name>
</gene>
<dbReference type="Proteomes" id="UP000184335">
    <property type="component" value="Unassembled WGS sequence"/>
</dbReference>
<dbReference type="Gene3D" id="3.30.2310.20">
    <property type="entry name" value="RelE-like"/>
    <property type="match status" value="1"/>
</dbReference>
<sequence>MRYILSRKADDDLVQIFDYTVYHWSIKQAKIYTDKIIDAFEEICKKPEKGRNCSELRQGYWSWKTGSHIIFYTINYEEDLIEIMTILHQSMDFASRLYD</sequence>
<dbReference type="InterPro" id="IPR035093">
    <property type="entry name" value="RelE/ParE_toxin_dom_sf"/>
</dbReference>
<proteinExistence type="inferred from homology"/>
<name>A0A1M6FH70_9FLAO</name>
<dbReference type="PANTHER" id="PTHR33755:SF9">
    <property type="entry name" value="TOXIN PARE1"/>
    <property type="match status" value="1"/>
</dbReference>
<reference evidence="4 5" key="1">
    <citation type="submission" date="2016-11" db="EMBL/GenBank/DDBJ databases">
        <authorList>
            <person name="Jaros S."/>
            <person name="Januszkiewicz K."/>
            <person name="Wedrychowicz H."/>
        </authorList>
    </citation>
    <scope>NUCLEOTIDE SEQUENCE [LARGE SCALE GENOMIC DNA]</scope>
    <source>
        <strain evidence="4 5">DSM 25479</strain>
    </source>
</reference>
<dbReference type="PANTHER" id="PTHR33755">
    <property type="entry name" value="TOXIN PARE1-RELATED"/>
    <property type="match status" value="1"/>
</dbReference>
<comment type="similarity">
    <text evidence="1 3">Belongs to the RelE toxin family.</text>
</comment>